<dbReference type="AlphaFoldDB" id="A7TK46"/>
<evidence type="ECO:0000313" key="6">
    <source>
        <dbReference type="Proteomes" id="UP000000267"/>
    </source>
</evidence>
<dbReference type="STRING" id="436907.A7TK46"/>
<dbReference type="GO" id="GO:0032032">
    <property type="term" value="F:myosin I tail binding"/>
    <property type="evidence" value="ECO:0007669"/>
    <property type="project" value="EnsemblFungi"/>
</dbReference>
<evidence type="ECO:0000256" key="1">
    <source>
        <dbReference type="ARBA" id="ARBA00022443"/>
    </source>
</evidence>
<feature type="compositionally biased region" description="Low complexity" evidence="3">
    <location>
        <begin position="70"/>
        <end position="84"/>
    </location>
</feature>
<dbReference type="InterPro" id="IPR036028">
    <property type="entry name" value="SH3-like_dom_sf"/>
</dbReference>
<dbReference type="RefSeq" id="XP_001645250.1">
    <property type="nucleotide sequence ID" value="XM_001645200.1"/>
</dbReference>
<keyword evidence="1 2" id="KW-0728">SH3 domain</keyword>
<dbReference type="Pfam" id="PF25459">
    <property type="entry name" value="AIM3_BBC1_C"/>
    <property type="match status" value="1"/>
</dbReference>
<dbReference type="CDD" id="cd11887">
    <property type="entry name" value="SH3_Bbc1"/>
    <property type="match status" value="1"/>
</dbReference>
<dbReference type="GO" id="GO:0030479">
    <property type="term" value="C:actin cortical patch"/>
    <property type="evidence" value="ECO:0007669"/>
    <property type="project" value="EnsemblFungi"/>
</dbReference>
<feature type="compositionally biased region" description="Basic and acidic residues" evidence="3">
    <location>
        <begin position="249"/>
        <end position="261"/>
    </location>
</feature>
<feature type="compositionally biased region" description="Acidic residues" evidence="3">
    <location>
        <begin position="344"/>
        <end position="361"/>
    </location>
</feature>
<evidence type="ECO:0000259" key="4">
    <source>
        <dbReference type="PROSITE" id="PS50002"/>
    </source>
</evidence>
<feature type="region of interest" description="Disordered" evidence="3">
    <location>
        <begin position="439"/>
        <end position="506"/>
    </location>
</feature>
<accession>A7TK46</accession>
<dbReference type="InterPro" id="IPR057402">
    <property type="entry name" value="AIM3_BBC1_C"/>
</dbReference>
<reference evidence="5 6" key="1">
    <citation type="journal article" date="2007" name="Proc. Natl. Acad. Sci. U.S.A.">
        <title>Independent sorting-out of thousands of duplicated gene pairs in two yeast species descended from a whole-genome duplication.</title>
        <authorList>
            <person name="Scannell D.R."/>
            <person name="Frank A.C."/>
            <person name="Conant G.C."/>
            <person name="Byrne K.P."/>
            <person name="Woolfit M."/>
            <person name="Wolfe K.H."/>
        </authorList>
    </citation>
    <scope>NUCLEOTIDE SEQUENCE [LARGE SCALE GENOMIC DNA]</scope>
    <source>
        <strain evidence="6">ATCC 22028 / DSM 70294 / BCRC 21397 / CBS 2163 / NBRC 10782 / NRRL Y-8283 / UCD 57-17</strain>
    </source>
</reference>
<dbReference type="SMART" id="SM00326">
    <property type="entry name" value="SH3"/>
    <property type="match status" value="1"/>
</dbReference>
<organism evidence="6">
    <name type="scientific">Vanderwaltozyma polyspora (strain ATCC 22028 / DSM 70294 / BCRC 21397 / CBS 2163 / NBRC 10782 / NRRL Y-8283 / UCD 57-17)</name>
    <name type="common">Kluyveromyces polysporus</name>
    <dbReference type="NCBI Taxonomy" id="436907"/>
    <lineage>
        <taxon>Eukaryota</taxon>
        <taxon>Fungi</taxon>
        <taxon>Dikarya</taxon>
        <taxon>Ascomycota</taxon>
        <taxon>Saccharomycotina</taxon>
        <taxon>Saccharomycetes</taxon>
        <taxon>Saccharomycetales</taxon>
        <taxon>Saccharomycetaceae</taxon>
        <taxon>Vanderwaltozyma</taxon>
    </lineage>
</organism>
<sequence length="1047" mass="114051">MSQPSVPFEVVAHFPYASEYEDDLNFDKDQVINVTSVEDDEWYYGEYKTADGVMKEGIFPKSFVSPKGDASAPAPVAAPQTVASDSHDDDDDDDEFDDATEHIPAPVVTQPPATERSTEPTATKEAVENKLKNRLSMFAQDSTQHVPIPGKQFLPSDAAPVKRTVVAEPPKFYVPPSISNEIPKKHEEPSAPVPEPVNRSEVESEDVTGARANDEENLPKMSLKDRIALLQEQQKLQAAKEDEMLKKKLEKAEKKQAEQELSKVATNPELLATSEETEDVTSEPVVVLDEETQNSEVVSNEPQVPHIPNIPEQAAFSNTAPIPQSTPMGTEEEPTEEQGAGADGNEEAETEEAEEEEEDSEEIRRAALRERMAKLANAGRYGNQMAFNPFGMPTGAPVPSASAKKKVTKDEEAPVPEAVPIQQAVPVMPFADPNDISFLTKKKTTDSEFGTDEATTENKIDDLEIQETSETQKGNESEFISNANDESEKVSPEDNQKSSTSELLPEIPKGIADLKEDEIINQTLKDMAIPPIPEFSADVEPTILSSTKELHIENEEESPTIVPSMPPISGAPPIPQQPKTSKMAVPPPVPQVPTTTVSMETPSMQAPPVPGAVPVLPPVTAPIPIPVPVQEPEVVTTPAPPIPGSVPTPSSKSTTTRAPPPPPQVPPQSTSTAPPVPTSMPAPPIPTSIPVPTEHHESTVNRSAPPPPPPHITASRAPPPPPPAVAVPQTSASPGPPSSRAPPPPPPGTSMEPMQAPPKIPMSNEDSHHQPSDTSRNSSDLPNLSLKRTTSTREGIDSLHQVAIDLNTNDDWWLKKEKPTRLINPKLHFIMEIDEDTIKKRMNKKYVMRDFYILFEDLSQLMVSVIFDQEDPINSAQFTQRFISGPNRSELLPIYGEKIGANIAKKAHSMIGSSSGDLVTSIINEYKNHIIQPIADRTFGVPIISYKAGTPLDTRSLQAIMPGDIVVIRKAKFESHKKLSMGSKEVSVGMNSVPFSAVVTEFDFTKNKIRVIENCDGKVIQSSYKLSNMKSGKLKIFRIVGRDYVGW</sequence>
<feature type="compositionally biased region" description="Pro residues" evidence="3">
    <location>
        <begin position="674"/>
        <end position="689"/>
    </location>
</feature>
<feature type="region of interest" description="Disordered" evidence="3">
    <location>
        <begin position="60"/>
        <end position="131"/>
    </location>
</feature>
<dbReference type="eggNOG" id="ENOG502QQMM">
    <property type="taxonomic scope" value="Eukaryota"/>
</dbReference>
<gene>
    <name evidence="5" type="ORF">Kpol_1060p48</name>
</gene>
<dbReference type="Pfam" id="PF00018">
    <property type="entry name" value="SH3_1"/>
    <property type="match status" value="1"/>
</dbReference>
<proteinExistence type="predicted"/>
<dbReference type="PhylomeDB" id="A7TK46"/>
<feature type="compositionally biased region" description="Polar residues" evidence="3">
    <location>
        <begin position="315"/>
        <end position="328"/>
    </location>
</feature>
<feature type="region of interest" description="Disordered" evidence="3">
    <location>
        <begin position="171"/>
        <end position="224"/>
    </location>
</feature>
<dbReference type="PROSITE" id="PS50002">
    <property type="entry name" value="SH3"/>
    <property type="match status" value="1"/>
</dbReference>
<keyword evidence="6" id="KW-1185">Reference proteome</keyword>
<feature type="compositionally biased region" description="Low complexity" evidence="3">
    <location>
        <begin position="647"/>
        <end position="657"/>
    </location>
</feature>
<feature type="compositionally biased region" description="Basic and acidic residues" evidence="3">
    <location>
        <begin position="486"/>
        <end position="496"/>
    </location>
</feature>
<dbReference type="FunCoup" id="A7TK46">
    <property type="interactions" value="221"/>
</dbReference>
<feature type="compositionally biased region" description="Polar residues" evidence="3">
    <location>
        <begin position="466"/>
        <end position="484"/>
    </location>
</feature>
<evidence type="ECO:0000256" key="2">
    <source>
        <dbReference type="PROSITE-ProRule" id="PRU00192"/>
    </source>
</evidence>
<dbReference type="GeneID" id="5545610"/>
<feature type="compositionally biased region" description="Basic and acidic residues" evidence="3">
    <location>
        <begin position="212"/>
        <end position="224"/>
    </location>
</feature>
<protein>
    <recommendedName>
        <fullName evidence="4">SH3 domain-containing protein</fullName>
    </recommendedName>
</protein>
<dbReference type="Proteomes" id="UP000000267">
    <property type="component" value="Unassembled WGS sequence"/>
</dbReference>
<dbReference type="InterPro" id="IPR001452">
    <property type="entry name" value="SH3_domain"/>
</dbReference>
<feature type="domain" description="SH3" evidence="4">
    <location>
        <begin position="5"/>
        <end position="69"/>
    </location>
</feature>
<feature type="compositionally biased region" description="Acidic residues" evidence="3">
    <location>
        <begin position="87"/>
        <end position="98"/>
    </location>
</feature>
<feature type="region of interest" description="Disordered" evidence="3">
    <location>
        <begin position="249"/>
        <end position="368"/>
    </location>
</feature>
<dbReference type="HOGENOM" id="CLU_003021_0_0_1"/>
<evidence type="ECO:0000313" key="5">
    <source>
        <dbReference type="EMBL" id="EDO17392.1"/>
    </source>
</evidence>
<feature type="region of interest" description="Disordered" evidence="3">
    <location>
        <begin position="394"/>
        <end position="420"/>
    </location>
</feature>
<dbReference type="InterPro" id="IPR035552">
    <property type="entry name" value="Mti1_SH3"/>
</dbReference>
<dbReference type="GO" id="GO:0030036">
    <property type="term" value="P:actin cytoskeleton organization"/>
    <property type="evidence" value="ECO:0007669"/>
    <property type="project" value="EnsemblFungi"/>
</dbReference>
<dbReference type="OMA" id="TMHQKYN"/>
<feature type="compositionally biased region" description="Pro residues" evidence="3">
    <location>
        <begin position="704"/>
        <end position="725"/>
    </location>
</feature>
<dbReference type="SUPFAM" id="SSF50044">
    <property type="entry name" value="SH3-domain"/>
    <property type="match status" value="1"/>
</dbReference>
<dbReference type="OrthoDB" id="207120at2759"/>
<dbReference type="KEGG" id="vpo:Kpol_1060p48"/>
<feature type="compositionally biased region" description="Polar residues" evidence="3">
    <location>
        <begin position="772"/>
        <end position="792"/>
    </location>
</feature>
<dbReference type="InParanoid" id="A7TK46"/>
<feature type="region of interest" description="Disordered" evidence="3">
    <location>
        <begin position="552"/>
        <end position="605"/>
    </location>
</feature>
<feature type="region of interest" description="Disordered" evidence="3">
    <location>
        <begin position="633"/>
        <end position="792"/>
    </location>
</feature>
<evidence type="ECO:0000256" key="3">
    <source>
        <dbReference type="SAM" id="MobiDB-lite"/>
    </source>
</evidence>
<name>A7TK46_VANPO</name>
<dbReference type="Gene3D" id="2.30.30.40">
    <property type="entry name" value="SH3 Domains"/>
    <property type="match status" value="1"/>
</dbReference>
<feature type="compositionally biased region" description="Pro residues" evidence="3">
    <location>
        <begin position="734"/>
        <end position="748"/>
    </location>
</feature>
<feature type="compositionally biased region" description="Pro residues" evidence="3">
    <location>
        <begin position="564"/>
        <end position="576"/>
    </location>
</feature>
<dbReference type="EMBL" id="DS480405">
    <property type="protein sequence ID" value="EDO17392.1"/>
    <property type="molecule type" value="Genomic_DNA"/>
</dbReference>
<dbReference type="GO" id="GO:0034316">
    <property type="term" value="P:negative regulation of Arp2/3 complex-mediated actin nucleation"/>
    <property type="evidence" value="ECO:0007669"/>
    <property type="project" value="EnsemblFungi"/>
</dbReference>